<feature type="transmembrane region" description="Helical" evidence="6">
    <location>
        <begin position="294"/>
        <end position="312"/>
    </location>
</feature>
<accession>A0A1X7N7F5</accession>
<dbReference type="GO" id="GO:0022857">
    <property type="term" value="F:transmembrane transporter activity"/>
    <property type="evidence" value="ECO:0007669"/>
    <property type="project" value="InterPro"/>
</dbReference>
<evidence type="ECO:0000256" key="1">
    <source>
        <dbReference type="ARBA" id="ARBA00004651"/>
    </source>
</evidence>
<evidence type="ECO:0000256" key="2">
    <source>
        <dbReference type="ARBA" id="ARBA00022448"/>
    </source>
</evidence>
<dbReference type="Gene3D" id="1.20.1250.20">
    <property type="entry name" value="MFS general substrate transporter like domains"/>
    <property type="match status" value="2"/>
</dbReference>
<dbReference type="OrthoDB" id="9793415at2"/>
<comment type="subcellular location">
    <subcellularLocation>
        <location evidence="1">Cell membrane</location>
        <topology evidence="1">Multi-pass membrane protein</topology>
    </subcellularLocation>
</comment>
<dbReference type="AlphaFoldDB" id="A0A1X7N7F5"/>
<evidence type="ECO:0000256" key="5">
    <source>
        <dbReference type="ARBA" id="ARBA00023136"/>
    </source>
</evidence>
<name>A0A1X7N7F5_9LACT</name>
<sequence length="410" mass="44953">MKENTTIINKKQNGMNRWMYVILGMAIMIFLGTVYSYSVFRLSLEKEFVIGSAESGMPYMIALAFYALFMFLTGKYINRFNPRIIILIGGYLVVLGWILSAFAPNIILLTIAYGCIGGAGVGIAYGVLMTVIAKWFPEKKGLAVGILLVGFGLSPLITAPLARLLVESYGVFTTFLVFGIGFGIILPFLSYPFKYPTEEELKNMKNIPTSQSSAKNFETKEMVKSKSFKGLYLNFVIGTMIGLMLIGLTTSVGVDFVGLEPNKVIQLVAFFAIFNGLGRPAFGWLTDKFTSKKAMLLSYSLISLAAISLIIAGSNNELVYVLSFSTFWFNMGGWLAIAPASTLRLYGLKNYSQNYGLVFTAYGIGAIVGVSSSGLLLDILKSYDLIFYYVIALSALGIILTLTLISDKNE</sequence>
<feature type="transmembrane region" description="Helical" evidence="6">
    <location>
        <begin position="18"/>
        <end position="37"/>
    </location>
</feature>
<keyword evidence="2" id="KW-0813">Transport</keyword>
<dbReference type="CDD" id="cd17353">
    <property type="entry name" value="MFS_OFA_like"/>
    <property type="match status" value="1"/>
</dbReference>
<proteinExistence type="predicted"/>
<feature type="transmembrane region" description="Helical" evidence="6">
    <location>
        <begin position="141"/>
        <end position="162"/>
    </location>
</feature>
<dbReference type="EMBL" id="FXBJ01000002">
    <property type="protein sequence ID" value="SMH33404.1"/>
    <property type="molecule type" value="Genomic_DNA"/>
</dbReference>
<feature type="transmembrane region" description="Helical" evidence="6">
    <location>
        <begin position="386"/>
        <end position="405"/>
    </location>
</feature>
<dbReference type="InterPro" id="IPR011701">
    <property type="entry name" value="MFS"/>
</dbReference>
<keyword evidence="9" id="KW-1185">Reference proteome</keyword>
<feature type="transmembrane region" description="Helical" evidence="6">
    <location>
        <begin position="106"/>
        <end position="129"/>
    </location>
</feature>
<feature type="transmembrane region" description="Helical" evidence="6">
    <location>
        <begin position="355"/>
        <end position="380"/>
    </location>
</feature>
<dbReference type="RefSeq" id="WP_085559668.1">
    <property type="nucleotide sequence ID" value="NZ_FOAH01000004.1"/>
</dbReference>
<dbReference type="STRING" id="1073423.SAMN04488700_1523"/>
<feature type="transmembrane region" description="Helical" evidence="6">
    <location>
        <begin position="57"/>
        <end position="77"/>
    </location>
</feature>
<dbReference type="InterPro" id="IPR020846">
    <property type="entry name" value="MFS_dom"/>
</dbReference>
<dbReference type="InterPro" id="IPR036259">
    <property type="entry name" value="MFS_trans_sf"/>
</dbReference>
<evidence type="ECO:0000313" key="9">
    <source>
        <dbReference type="Proteomes" id="UP000193435"/>
    </source>
</evidence>
<reference evidence="8 9" key="1">
    <citation type="submission" date="2017-04" db="EMBL/GenBank/DDBJ databases">
        <authorList>
            <person name="Afonso C.L."/>
            <person name="Miller P.J."/>
            <person name="Scott M.A."/>
            <person name="Spackman E."/>
            <person name="Goraichik I."/>
            <person name="Dimitrov K.M."/>
            <person name="Suarez D.L."/>
            <person name="Swayne D.E."/>
        </authorList>
    </citation>
    <scope>NUCLEOTIDE SEQUENCE [LARGE SCALE GENOMIC DNA]</scope>
    <source>
        <strain evidence="8 9">LMG26642</strain>
    </source>
</reference>
<protein>
    <submittedName>
        <fullName evidence="8">Nitrate/nitrite transporter NarK</fullName>
    </submittedName>
</protein>
<organism evidence="8 9">
    <name type="scientific">Carnobacterium iners</name>
    <dbReference type="NCBI Taxonomy" id="1073423"/>
    <lineage>
        <taxon>Bacteria</taxon>
        <taxon>Bacillati</taxon>
        <taxon>Bacillota</taxon>
        <taxon>Bacilli</taxon>
        <taxon>Lactobacillales</taxon>
        <taxon>Carnobacteriaceae</taxon>
        <taxon>Carnobacterium</taxon>
    </lineage>
</organism>
<feature type="transmembrane region" description="Helical" evidence="6">
    <location>
        <begin position="84"/>
        <end position="100"/>
    </location>
</feature>
<feature type="transmembrane region" description="Helical" evidence="6">
    <location>
        <begin position="264"/>
        <end position="282"/>
    </location>
</feature>
<evidence type="ECO:0000256" key="6">
    <source>
        <dbReference type="SAM" id="Phobius"/>
    </source>
</evidence>
<dbReference type="SUPFAM" id="SSF103473">
    <property type="entry name" value="MFS general substrate transporter"/>
    <property type="match status" value="1"/>
</dbReference>
<gene>
    <name evidence="8" type="ORF">SAMN04488700_1523</name>
</gene>
<keyword evidence="4 6" id="KW-1133">Transmembrane helix</keyword>
<dbReference type="PANTHER" id="PTHR11360">
    <property type="entry name" value="MONOCARBOXYLATE TRANSPORTER"/>
    <property type="match status" value="1"/>
</dbReference>
<evidence type="ECO:0000259" key="7">
    <source>
        <dbReference type="PROSITE" id="PS50850"/>
    </source>
</evidence>
<evidence type="ECO:0000256" key="3">
    <source>
        <dbReference type="ARBA" id="ARBA00022692"/>
    </source>
</evidence>
<dbReference type="PROSITE" id="PS50850">
    <property type="entry name" value="MFS"/>
    <property type="match status" value="1"/>
</dbReference>
<feature type="transmembrane region" description="Helical" evidence="6">
    <location>
        <begin position="231"/>
        <end position="252"/>
    </location>
</feature>
<evidence type="ECO:0000256" key="4">
    <source>
        <dbReference type="ARBA" id="ARBA00022989"/>
    </source>
</evidence>
<dbReference type="InterPro" id="IPR050327">
    <property type="entry name" value="Proton-linked_MCT"/>
</dbReference>
<feature type="transmembrane region" description="Helical" evidence="6">
    <location>
        <begin position="318"/>
        <end position="343"/>
    </location>
</feature>
<feature type="domain" description="Major facilitator superfamily (MFS) profile" evidence="7">
    <location>
        <begin position="19"/>
        <end position="409"/>
    </location>
</feature>
<dbReference type="Pfam" id="PF07690">
    <property type="entry name" value="MFS_1"/>
    <property type="match status" value="1"/>
</dbReference>
<dbReference type="Proteomes" id="UP000193435">
    <property type="component" value="Unassembled WGS sequence"/>
</dbReference>
<feature type="transmembrane region" description="Helical" evidence="6">
    <location>
        <begin position="168"/>
        <end position="189"/>
    </location>
</feature>
<dbReference type="PANTHER" id="PTHR11360:SF304">
    <property type="entry name" value="MFS DOMAIN-CONTAINING PROTEIN"/>
    <property type="match status" value="1"/>
</dbReference>
<evidence type="ECO:0000313" key="8">
    <source>
        <dbReference type="EMBL" id="SMH33404.1"/>
    </source>
</evidence>
<dbReference type="GO" id="GO:0005886">
    <property type="term" value="C:plasma membrane"/>
    <property type="evidence" value="ECO:0007669"/>
    <property type="project" value="UniProtKB-SubCell"/>
</dbReference>
<keyword evidence="5 6" id="KW-0472">Membrane</keyword>
<keyword evidence="3 6" id="KW-0812">Transmembrane</keyword>